<reference evidence="1" key="1">
    <citation type="journal article" date="2021" name="New Phytol.">
        <title>Evolutionary innovations through gain and loss of genes in the ectomycorrhizal Boletales.</title>
        <authorList>
            <person name="Wu G."/>
            <person name="Miyauchi S."/>
            <person name="Morin E."/>
            <person name="Kuo A."/>
            <person name="Drula E."/>
            <person name="Varga T."/>
            <person name="Kohler A."/>
            <person name="Feng B."/>
            <person name="Cao Y."/>
            <person name="Lipzen A."/>
            <person name="Daum C."/>
            <person name="Hundley H."/>
            <person name="Pangilinan J."/>
            <person name="Johnson J."/>
            <person name="Barry K."/>
            <person name="LaButti K."/>
            <person name="Ng V."/>
            <person name="Ahrendt S."/>
            <person name="Min B."/>
            <person name="Choi I.G."/>
            <person name="Park H."/>
            <person name="Plett J.M."/>
            <person name="Magnuson J."/>
            <person name="Spatafora J.W."/>
            <person name="Nagy L.G."/>
            <person name="Henrissat B."/>
            <person name="Grigoriev I.V."/>
            <person name="Yang Z.L."/>
            <person name="Xu J."/>
            <person name="Martin F.M."/>
        </authorList>
    </citation>
    <scope>NUCLEOTIDE SEQUENCE</scope>
    <source>
        <strain evidence="1">KUC20120723A-06</strain>
    </source>
</reference>
<organism evidence="1 2">
    <name type="scientific">Leucogyrophana mollusca</name>
    <dbReference type="NCBI Taxonomy" id="85980"/>
    <lineage>
        <taxon>Eukaryota</taxon>
        <taxon>Fungi</taxon>
        <taxon>Dikarya</taxon>
        <taxon>Basidiomycota</taxon>
        <taxon>Agaricomycotina</taxon>
        <taxon>Agaricomycetes</taxon>
        <taxon>Agaricomycetidae</taxon>
        <taxon>Boletales</taxon>
        <taxon>Boletales incertae sedis</taxon>
        <taxon>Leucogyrophana</taxon>
    </lineage>
</organism>
<comment type="caution">
    <text evidence="1">The sequence shown here is derived from an EMBL/GenBank/DDBJ whole genome shotgun (WGS) entry which is preliminary data.</text>
</comment>
<name>A0ACB8B956_9AGAM</name>
<dbReference type="EMBL" id="MU266491">
    <property type="protein sequence ID" value="KAH7922271.1"/>
    <property type="molecule type" value="Genomic_DNA"/>
</dbReference>
<proteinExistence type="predicted"/>
<sequence>MKKTFVGIICDQWSTIPPVVTADLTGQTVIVVGANIGIGLEASKHFARMNPGKLIMGCRSEAKGKAALAEVENETGYKHAELWLIDLANFASVKSFAERFGREEGRLDILVMNAGILMLEYEGTVDGWESTIQVNHLSTALLSLLLLPHLSRSSSSSTPSRLVIVSSDVHYLASIQPEVESSPTPLKLLGSKEYSTPTRMSGRYRESKLLNVFFVRALAAHLSQCGVTPVAVNPGFCYSQLRRPIYDQTMKNFFMVVMEKALAWTSEEGSRQLVFAAIGGKDDESKVRGGFVAQGTTTEVSDYVLSEKGAKLQAKVWDETIEILSAVSDQVKQIGAEFLTQ</sequence>
<accession>A0ACB8B956</accession>
<evidence type="ECO:0000313" key="1">
    <source>
        <dbReference type="EMBL" id="KAH7922271.1"/>
    </source>
</evidence>
<protein>
    <submittedName>
        <fullName evidence="1">NAD(P)-binding protein</fullName>
    </submittedName>
</protein>
<dbReference type="Proteomes" id="UP000790709">
    <property type="component" value="Unassembled WGS sequence"/>
</dbReference>
<evidence type="ECO:0000313" key="2">
    <source>
        <dbReference type="Proteomes" id="UP000790709"/>
    </source>
</evidence>
<gene>
    <name evidence="1" type="ORF">BV22DRAFT_1070778</name>
</gene>
<keyword evidence="2" id="KW-1185">Reference proteome</keyword>